<dbReference type="Gene3D" id="3.90.1300.10">
    <property type="entry name" value="Amidase signature (AS) domain"/>
    <property type="match status" value="1"/>
</dbReference>
<comment type="caution">
    <text evidence="3">The sequence shown here is derived from an EMBL/GenBank/DDBJ whole genome shotgun (WGS) entry which is preliminary data.</text>
</comment>
<protein>
    <submittedName>
        <fullName evidence="3">Amidase</fullName>
    </submittedName>
</protein>
<sequence>MTTAPTQSLAALVRQLESGAATPADLVRSCLDRIEALDPGIRAWVSFDANGALAAAEALGRAPARGPLWGIPAGVKDIIDVAGVPSGCGSTIRHGAPAAGADAACVASLRRAGGIVLGKTVTTEYGYFAPGPTRNPHRPDHTPGGSSSGSAAAVAAGMVPFAFGTQTAGSLTRPASYCGVAGFVAAAGSIPTAGVTGLSHSLDSIGFLAAGVDDVRTAWAAIAGVDDEPRHVRAPRLLLWDGSDVAPISDAMQAGLQRVLATLRPRGAWVESLGLSAAVRDLTQLHGVVMAYEAARTRKELEGRDADISVPLAQLLARGRALPAAEYAQAAAGIAAARREVAARLRSFDAVLAPAAPGPAPAGLDATGDPVLSRPWQAMGLPVVTVPGLKDDGGLPLGLQLIGLPGNEGRLFDVAAWLGRALPDAPSGQFPPSA</sequence>
<dbReference type="PANTHER" id="PTHR11895:SF176">
    <property type="entry name" value="AMIDASE AMID-RELATED"/>
    <property type="match status" value="1"/>
</dbReference>
<dbReference type="SUPFAM" id="SSF75304">
    <property type="entry name" value="Amidase signature (AS) enzymes"/>
    <property type="match status" value="1"/>
</dbReference>
<name>A0ABP7CDI3_9MICC</name>
<dbReference type="InterPro" id="IPR036928">
    <property type="entry name" value="AS_sf"/>
</dbReference>
<organism evidence="3 4">
    <name type="scientific">Arthrobacter ginkgonis</name>
    <dbReference type="NCBI Taxonomy" id="1630594"/>
    <lineage>
        <taxon>Bacteria</taxon>
        <taxon>Bacillati</taxon>
        <taxon>Actinomycetota</taxon>
        <taxon>Actinomycetes</taxon>
        <taxon>Micrococcales</taxon>
        <taxon>Micrococcaceae</taxon>
        <taxon>Arthrobacter</taxon>
    </lineage>
</organism>
<dbReference type="RefSeq" id="WP_345150839.1">
    <property type="nucleotide sequence ID" value="NZ_BAABEO010000015.1"/>
</dbReference>
<evidence type="ECO:0000313" key="4">
    <source>
        <dbReference type="Proteomes" id="UP001500752"/>
    </source>
</evidence>
<gene>
    <name evidence="3" type="ORF">GCM10023081_22510</name>
</gene>
<keyword evidence="4" id="KW-1185">Reference proteome</keyword>
<evidence type="ECO:0000259" key="2">
    <source>
        <dbReference type="Pfam" id="PF01425"/>
    </source>
</evidence>
<proteinExistence type="predicted"/>
<dbReference type="InterPro" id="IPR000120">
    <property type="entry name" value="Amidase"/>
</dbReference>
<accession>A0ABP7CDI3</accession>
<dbReference type="InterPro" id="IPR023631">
    <property type="entry name" value="Amidase_dom"/>
</dbReference>
<dbReference type="Proteomes" id="UP001500752">
    <property type="component" value="Unassembled WGS sequence"/>
</dbReference>
<evidence type="ECO:0000256" key="1">
    <source>
        <dbReference type="SAM" id="MobiDB-lite"/>
    </source>
</evidence>
<feature type="region of interest" description="Disordered" evidence="1">
    <location>
        <begin position="129"/>
        <end position="151"/>
    </location>
</feature>
<feature type="domain" description="Amidase" evidence="2">
    <location>
        <begin position="25"/>
        <end position="411"/>
    </location>
</feature>
<reference evidence="4" key="1">
    <citation type="journal article" date="2019" name="Int. J. Syst. Evol. Microbiol.">
        <title>The Global Catalogue of Microorganisms (GCM) 10K type strain sequencing project: providing services to taxonomists for standard genome sequencing and annotation.</title>
        <authorList>
            <consortium name="The Broad Institute Genomics Platform"/>
            <consortium name="The Broad Institute Genome Sequencing Center for Infectious Disease"/>
            <person name="Wu L."/>
            <person name="Ma J."/>
        </authorList>
    </citation>
    <scope>NUCLEOTIDE SEQUENCE [LARGE SCALE GENOMIC DNA]</scope>
    <source>
        <strain evidence="4">JCM 30742</strain>
    </source>
</reference>
<evidence type="ECO:0000313" key="3">
    <source>
        <dbReference type="EMBL" id="GAA3684351.1"/>
    </source>
</evidence>
<dbReference type="EMBL" id="BAABEO010000015">
    <property type="protein sequence ID" value="GAA3684351.1"/>
    <property type="molecule type" value="Genomic_DNA"/>
</dbReference>
<dbReference type="PANTHER" id="PTHR11895">
    <property type="entry name" value="TRANSAMIDASE"/>
    <property type="match status" value="1"/>
</dbReference>
<dbReference type="Pfam" id="PF01425">
    <property type="entry name" value="Amidase"/>
    <property type="match status" value="1"/>
</dbReference>